<reference evidence="3 4" key="1">
    <citation type="submission" date="2014-12" db="EMBL/GenBank/DDBJ databases">
        <title>Mercury Reductase activity and rhizosphere competence traits in the genome of root associated Photobacterium halotolerans MELD1.</title>
        <authorList>
            <person name="Mathew D.C."/>
            <person name="Huang C.-C."/>
        </authorList>
    </citation>
    <scope>NUCLEOTIDE SEQUENCE [LARGE SCALE GENOMIC DNA]</scope>
    <source>
        <strain evidence="3 4">MELD1</strain>
    </source>
</reference>
<dbReference type="AlphaFoldDB" id="A0A0F5VDM3"/>
<feature type="domain" description="PEGA" evidence="2">
    <location>
        <begin position="27"/>
        <end position="69"/>
    </location>
</feature>
<dbReference type="Proteomes" id="UP000033633">
    <property type="component" value="Unassembled WGS sequence"/>
</dbReference>
<accession>A0A0F5VDM3</accession>
<sequence>MKKLFCLFIALFMLNGCAAMFSGTSQEVSIRSKSPNAKIYVNERYMGQGQVLTSFKKKEEYTIRVEENGCESVIPVSKSFDATTLLGIFIDYGLVSILVIDGAATGSWQEFDQTNYLVDAECQAEAVTAAI</sequence>
<name>A0A0F5VDM3_9GAMM</name>
<evidence type="ECO:0000313" key="4">
    <source>
        <dbReference type="Proteomes" id="UP000033633"/>
    </source>
</evidence>
<keyword evidence="4" id="KW-1185">Reference proteome</keyword>
<dbReference type="PATRIC" id="fig|265726.11.peg.3812"/>
<feature type="chain" id="PRO_5002496397" description="PEGA domain-containing protein" evidence="1">
    <location>
        <begin position="19"/>
        <end position="131"/>
    </location>
</feature>
<evidence type="ECO:0000259" key="2">
    <source>
        <dbReference type="Pfam" id="PF08308"/>
    </source>
</evidence>
<proteinExistence type="predicted"/>
<evidence type="ECO:0000313" key="3">
    <source>
        <dbReference type="EMBL" id="KKD00266.1"/>
    </source>
</evidence>
<dbReference type="RefSeq" id="WP_046220194.1">
    <property type="nucleotide sequence ID" value="NZ_JWYV01000005.1"/>
</dbReference>
<comment type="caution">
    <text evidence="3">The sequence shown here is derived from an EMBL/GenBank/DDBJ whole genome shotgun (WGS) entry which is preliminary data.</text>
</comment>
<protein>
    <recommendedName>
        <fullName evidence="2">PEGA domain-containing protein</fullName>
    </recommendedName>
</protein>
<feature type="signal peptide" evidence="1">
    <location>
        <begin position="1"/>
        <end position="18"/>
    </location>
</feature>
<dbReference type="OrthoDB" id="5872614at2"/>
<organism evidence="3 4">
    <name type="scientific">Photobacterium halotolerans</name>
    <dbReference type="NCBI Taxonomy" id="265726"/>
    <lineage>
        <taxon>Bacteria</taxon>
        <taxon>Pseudomonadati</taxon>
        <taxon>Pseudomonadota</taxon>
        <taxon>Gammaproteobacteria</taxon>
        <taxon>Vibrionales</taxon>
        <taxon>Vibrionaceae</taxon>
        <taxon>Photobacterium</taxon>
    </lineage>
</organism>
<dbReference type="EMBL" id="JWYV01000005">
    <property type="protein sequence ID" value="KKD00266.1"/>
    <property type="molecule type" value="Genomic_DNA"/>
</dbReference>
<dbReference type="InterPro" id="IPR013229">
    <property type="entry name" value="PEGA"/>
</dbReference>
<evidence type="ECO:0000256" key="1">
    <source>
        <dbReference type="SAM" id="SignalP"/>
    </source>
</evidence>
<gene>
    <name evidence="3" type="ORF">KY46_08395</name>
</gene>
<dbReference type="Pfam" id="PF08308">
    <property type="entry name" value="PEGA"/>
    <property type="match status" value="1"/>
</dbReference>
<keyword evidence="1" id="KW-0732">Signal</keyword>